<keyword evidence="2" id="KW-1185">Reference proteome</keyword>
<dbReference type="EMBL" id="VJZA01000117">
    <property type="protein sequence ID" value="TVT15419.1"/>
    <property type="molecule type" value="Genomic_DNA"/>
</dbReference>
<proteinExistence type="predicted"/>
<evidence type="ECO:0000313" key="2">
    <source>
        <dbReference type="Proteomes" id="UP000318578"/>
    </source>
</evidence>
<organism evidence="1 2">
    <name type="scientific">Amycolatopsis acidiphila</name>
    <dbReference type="NCBI Taxonomy" id="715473"/>
    <lineage>
        <taxon>Bacteria</taxon>
        <taxon>Bacillati</taxon>
        <taxon>Actinomycetota</taxon>
        <taxon>Actinomycetes</taxon>
        <taxon>Pseudonocardiales</taxon>
        <taxon>Pseudonocardiaceae</taxon>
        <taxon>Amycolatopsis</taxon>
    </lineage>
</organism>
<comment type="caution">
    <text evidence="1">The sequence shown here is derived from an EMBL/GenBank/DDBJ whole genome shotgun (WGS) entry which is preliminary data.</text>
</comment>
<dbReference type="AlphaFoldDB" id="A0A557ZTS5"/>
<dbReference type="OrthoDB" id="3401874at2"/>
<protein>
    <recommendedName>
        <fullName evidence="3">DUF5666 domain-containing protein</fullName>
    </recommendedName>
</protein>
<dbReference type="Proteomes" id="UP000318578">
    <property type="component" value="Unassembled WGS sequence"/>
</dbReference>
<name>A0A557ZTS5_9PSEU</name>
<dbReference type="RefSeq" id="WP_144645194.1">
    <property type="nucleotide sequence ID" value="NZ_BNAX01000012.1"/>
</dbReference>
<evidence type="ECO:0000313" key="1">
    <source>
        <dbReference type="EMBL" id="TVT15419.1"/>
    </source>
</evidence>
<sequence length="148" mass="14562">MLKRTKILAGVGAAVVVLGGAGGGIALADSSTPAPPSSPAPAAASAAKHGKALLGRVGHGEVTLNGKKHQVVDLQRGQVQSVSPTAVTVRSNDGFTATYTVGGTTKVRKAKQASAIGQVAVNDRVFVVATKAGATATATRITDAGAPK</sequence>
<evidence type="ECO:0008006" key="3">
    <source>
        <dbReference type="Google" id="ProtNLM"/>
    </source>
</evidence>
<accession>A0A557ZTS5</accession>
<reference evidence="1 2" key="1">
    <citation type="submission" date="2019-07" db="EMBL/GenBank/DDBJ databases">
        <title>New species of Amycolatopsis and Streptomyces.</title>
        <authorList>
            <person name="Duangmal K."/>
            <person name="Teo W.F.A."/>
            <person name="Lipun K."/>
        </authorList>
    </citation>
    <scope>NUCLEOTIDE SEQUENCE [LARGE SCALE GENOMIC DNA]</scope>
    <source>
        <strain evidence="1 2">JCM 30562</strain>
    </source>
</reference>
<gene>
    <name evidence="1" type="ORF">FNH06_36285</name>
</gene>